<keyword evidence="2" id="KW-1185">Reference proteome</keyword>
<gene>
    <name evidence="1" type="ORF">T10_6622</name>
</gene>
<dbReference type="AlphaFoldDB" id="A0A0V1MHS1"/>
<organism evidence="1 2">
    <name type="scientific">Trichinella papuae</name>
    <dbReference type="NCBI Taxonomy" id="268474"/>
    <lineage>
        <taxon>Eukaryota</taxon>
        <taxon>Metazoa</taxon>
        <taxon>Ecdysozoa</taxon>
        <taxon>Nematoda</taxon>
        <taxon>Enoplea</taxon>
        <taxon>Dorylaimia</taxon>
        <taxon>Trichinellida</taxon>
        <taxon>Trichinellidae</taxon>
        <taxon>Trichinella</taxon>
    </lineage>
</organism>
<name>A0A0V1MHS1_9BILA</name>
<accession>A0A0V1MHS1</accession>
<feature type="non-terminal residue" evidence="1">
    <location>
        <position position="201"/>
    </location>
</feature>
<sequence>MLSCTTQRLRNQIGYLTDLRRFWPPDAESGQEKLHYKKIFKLERKIPQQLELVAVYWLVDRAFYLAQLLVLLFIRCQQINASMDKRLTQAAKIVALILKLGPIRQPWKTVRYMVKHRRKSSLCMLSVSNRRFVEHFLFPGRHSLELELPLTSIPTVYSLSIRGCSARIGGADSLNIIQTIEGKLFNDYAIFYGLCISLKCE</sequence>
<dbReference type="OrthoDB" id="5920356at2759"/>
<dbReference type="Proteomes" id="UP000054843">
    <property type="component" value="Unassembled WGS sequence"/>
</dbReference>
<evidence type="ECO:0000313" key="2">
    <source>
        <dbReference type="Proteomes" id="UP000054843"/>
    </source>
</evidence>
<proteinExistence type="predicted"/>
<reference evidence="1 2" key="1">
    <citation type="submission" date="2015-01" db="EMBL/GenBank/DDBJ databases">
        <title>Evolution of Trichinella species and genotypes.</title>
        <authorList>
            <person name="Korhonen P.K."/>
            <person name="Edoardo P."/>
            <person name="Giuseppe L.R."/>
            <person name="Gasser R.B."/>
        </authorList>
    </citation>
    <scope>NUCLEOTIDE SEQUENCE [LARGE SCALE GENOMIC DNA]</scope>
    <source>
        <strain evidence="1">ISS1980</strain>
    </source>
</reference>
<dbReference type="EMBL" id="JYDO01000099">
    <property type="protein sequence ID" value="KRZ71277.1"/>
    <property type="molecule type" value="Genomic_DNA"/>
</dbReference>
<comment type="caution">
    <text evidence="1">The sequence shown here is derived from an EMBL/GenBank/DDBJ whole genome shotgun (WGS) entry which is preliminary data.</text>
</comment>
<protein>
    <submittedName>
        <fullName evidence="1">Uncharacterized protein</fullName>
    </submittedName>
</protein>
<evidence type="ECO:0000313" key="1">
    <source>
        <dbReference type="EMBL" id="KRZ71277.1"/>
    </source>
</evidence>